<feature type="domain" description="Response regulatory" evidence="10">
    <location>
        <begin position="623"/>
        <end position="737"/>
    </location>
</feature>
<accession>A0A4Q0S403</accession>
<dbReference type="SMART" id="SM00388">
    <property type="entry name" value="HisKA"/>
    <property type="match status" value="1"/>
</dbReference>
<dbReference type="InterPro" id="IPR001789">
    <property type="entry name" value="Sig_transdc_resp-reg_receiver"/>
</dbReference>
<dbReference type="Gene3D" id="3.30.565.10">
    <property type="entry name" value="Histidine kinase-like ATPase, C-terminal domain"/>
    <property type="match status" value="1"/>
</dbReference>
<evidence type="ECO:0000256" key="5">
    <source>
        <dbReference type="ARBA" id="ARBA00022679"/>
    </source>
</evidence>
<dbReference type="Gene3D" id="3.40.50.2300">
    <property type="match status" value="1"/>
</dbReference>
<keyword evidence="8" id="KW-0812">Transmembrane</keyword>
<dbReference type="GO" id="GO:0016020">
    <property type="term" value="C:membrane"/>
    <property type="evidence" value="ECO:0007669"/>
    <property type="project" value="UniProtKB-SubCell"/>
</dbReference>
<comment type="subcellular location">
    <subcellularLocation>
        <location evidence="2">Membrane</location>
    </subcellularLocation>
</comment>
<keyword evidence="13" id="KW-1185">Reference proteome</keyword>
<evidence type="ECO:0000256" key="1">
    <source>
        <dbReference type="ARBA" id="ARBA00000085"/>
    </source>
</evidence>
<evidence type="ECO:0000256" key="3">
    <source>
        <dbReference type="ARBA" id="ARBA00012438"/>
    </source>
</evidence>
<dbReference type="PROSITE" id="PS50109">
    <property type="entry name" value="HIS_KIN"/>
    <property type="match status" value="1"/>
</dbReference>
<evidence type="ECO:0000256" key="4">
    <source>
        <dbReference type="ARBA" id="ARBA00022553"/>
    </source>
</evidence>
<evidence type="ECO:0000256" key="6">
    <source>
        <dbReference type="ARBA" id="ARBA00022777"/>
    </source>
</evidence>
<keyword evidence="4 7" id="KW-0597">Phosphoprotein</keyword>
<dbReference type="Gene3D" id="1.10.287.130">
    <property type="match status" value="1"/>
</dbReference>
<dbReference type="SUPFAM" id="SSF55874">
    <property type="entry name" value="ATPase domain of HSP90 chaperone/DNA topoisomerase II/histidine kinase"/>
    <property type="match status" value="1"/>
</dbReference>
<gene>
    <name evidence="12" type="ORF">XH99_22250</name>
</gene>
<evidence type="ECO:0000313" key="13">
    <source>
        <dbReference type="Proteomes" id="UP000289546"/>
    </source>
</evidence>
<dbReference type="InterPro" id="IPR005467">
    <property type="entry name" value="His_kinase_dom"/>
</dbReference>
<evidence type="ECO:0000256" key="8">
    <source>
        <dbReference type="SAM" id="Phobius"/>
    </source>
</evidence>
<dbReference type="Pfam" id="PF02518">
    <property type="entry name" value="HATPase_c"/>
    <property type="match status" value="1"/>
</dbReference>
<keyword evidence="6" id="KW-0418">Kinase</keyword>
<feature type="domain" description="HAMP" evidence="11">
    <location>
        <begin position="302"/>
        <end position="355"/>
    </location>
</feature>
<dbReference type="GO" id="GO:0000155">
    <property type="term" value="F:phosphorelay sensor kinase activity"/>
    <property type="evidence" value="ECO:0007669"/>
    <property type="project" value="InterPro"/>
</dbReference>
<dbReference type="InterPro" id="IPR003660">
    <property type="entry name" value="HAMP_dom"/>
</dbReference>
<dbReference type="InterPro" id="IPR036097">
    <property type="entry name" value="HisK_dim/P_sf"/>
</dbReference>
<dbReference type="CDD" id="cd12914">
    <property type="entry name" value="PDC1_DGC_like"/>
    <property type="match status" value="1"/>
</dbReference>
<dbReference type="Pfam" id="PF00512">
    <property type="entry name" value="HisKA"/>
    <property type="match status" value="1"/>
</dbReference>
<dbReference type="SMART" id="SM00304">
    <property type="entry name" value="HAMP"/>
    <property type="match status" value="1"/>
</dbReference>
<dbReference type="PANTHER" id="PTHR43065:SF49">
    <property type="entry name" value="HISTIDINE KINASE"/>
    <property type="match status" value="1"/>
</dbReference>
<name>A0A4Q0S403_9BRAD</name>
<keyword evidence="8" id="KW-1133">Transmembrane helix</keyword>
<evidence type="ECO:0000259" key="9">
    <source>
        <dbReference type="PROSITE" id="PS50109"/>
    </source>
</evidence>
<evidence type="ECO:0000256" key="7">
    <source>
        <dbReference type="PROSITE-ProRule" id="PRU00169"/>
    </source>
</evidence>
<evidence type="ECO:0000313" key="12">
    <source>
        <dbReference type="EMBL" id="RXH26227.1"/>
    </source>
</evidence>
<evidence type="ECO:0000256" key="2">
    <source>
        <dbReference type="ARBA" id="ARBA00004370"/>
    </source>
</evidence>
<dbReference type="PROSITE" id="PS50110">
    <property type="entry name" value="RESPONSE_REGULATORY"/>
    <property type="match status" value="1"/>
</dbReference>
<dbReference type="SMART" id="SM00387">
    <property type="entry name" value="HATPase_c"/>
    <property type="match status" value="1"/>
</dbReference>
<proteinExistence type="predicted"/>
<dbReference type="InterPro" id="IPR036890">
    <property type="entry name" value="HATPase_C_sf"/>
</dbReference>
<feature type="domain" description="Histidine kinase" evidence="9">
    <location>
        <begin position="379"/>
        <end position="602"/>
    </location>
</feature>
<protein>
    <recommendedName>
        <fullName evidence="3">histidine kinase</fullName>
        <ecNumber evidence="3">2.7.13.3</ecNumber>
    </recommendedName>
</protein>
<dbReference type="InterPro" id="IPR004358">
    <property type="entry name" value="Sig_transdc_His_kin-like_C"/>
</dbReference>
<dbReference type="EMBL" id="LBJQ01000083">
    <property type="protein sequence ID" value="RXH26227.1"/>
    <property type="molecule type" value="Genomic_DNA"/>
</dbReference>
<dbReference type="Pfam" id="PF00072">
    <property type="entry name" value="Response_reg"/>
    <property type="match status" value="1"/>
</dbReference>
<keyword evidence="5" id="KW-0808">Transferase</keyword>
<feature type="modified residue" description="4-aspartylphosphate" evidence="7">
    <location>
        <position position="673"/>
    </location>
</feature>
<dbReference type="Gene3D" id="6.10.340.10">
    <property type="match status" value="1"/>
</dbReference>
<dbReference type="Pfam" id="PF00672">
    <property type="entry name" value="HAMP"/>
    <property type="match status" value="1"/>
</dbReference>
<dbReference type="CDD" id="cd06225">
    <property type="entry name" value="HAMP"/>
    <property type="match status" value="1"/>
</dbReference>
<dbReference type="PRINTS" id="PR00344">
    <property type="entry name" value="BCTRLSENSOR"/>
</dbReference>
<dbReference type="EC" id="2.7.13.3" evidence="3"/>
<dbReference type="SMART" id="SM00448">
    <property type="entry name" value="REC"/>
    <property type="match status" value="1"/>
</dbReference>
<dbReference type="InterPro" id="IPR003594">
    <property type="entry name" value="HATPase_dom"/>
</dbReference>
<evidence type="ECO:0000259" key="11">
    <source>
        <dbReference type="PROSITE" id="PS50885"/>
    </source>
</evidence>
<dbReference type="RefSeq" id="WP_128920053.1">
    <property type="nucleotide sequence ID" value="NZ_LBJC01000025.1"/>
</dbReference>
<sequence>MSLRTRLLILVIAAMLVPAILVGLRFMQNRASEIDAALANLAASADDIASDLSEKIQGTAQLHYGLARARDLDTRDKAACSAFLSDVREEYPQFTGILTIDPDGHLFCDSLRTNRTLDLNDRGYFKEVKGLQGVVAVEPVFGRLTGLSVLQIAYPVRSETGALKFVLLASFNLNKFAEFHDKRLLAEKDILFVDAKGTVVVAPKGGGWSEPVGGSIAGSDLFRFAVAPDGEPFREVTDRRGHTQIWGVARSPSIRKAGLYILVGRSKDGLVAAANRRLYEDMAILAVASLLLLGGLWILTTVSIGRQVGRLAVMAKRLGRGDLNARIPTPHPRGELGGLMTLLNATAESLEQQRAAIADLSHKLSQSQKMEAMGQLTGGVAHDFNNLLTVILGNSEHLADRLAGNSELQRIAGDIATAAERGSDLTRSLLAFARKQPLRPREIDIAEKILGMEQLLRRTLGEHIECSFTFAPDLWLASVDPGQLATAVLNLVLNARDAMPEGGKLTVEVRNSSLGESDLDVNGEPRPGDYVMVAVRDTGSGMSPDVASRAFEPFFTTKEVGKGTGLGLSMVYGFAQQSGGLVQMQSEPGQGSVVRLFFPRLATQPSEDLPPAEQIVTQAEHETILLVEDDDMVRAYVENELRTLGYRVITSSNGPAALELLHQSGDVRLLLTDVVMPGGMFGPELARQATALQPDLKVLFTSGYSQDPVKTPDGINARILTKPFRRQQLAAMLRSALAAPSR</sequence>
<dbReference type="InterPro" id="IPR011006">
    <property type="entry name" value="CheY-like_superfamily"/>
</dbReference>
<dbReference type="Gene3D" id="3.30.450.20">
    <property type="entry name" value="PAS domain"/>
    <property type="match status" value="1"/>
</dbReference>
<dbReference type="AlphaFoldDB" id="A0A4Q0S403"/>
<dbReference type="PROSITE" id="PS50885">
    <property type="entry name" value="HAMP"/>
    <property type="match status" value="1"/>
</dbReference>
<keyword evidence="8" id="KW-0472">Membrane</keyword>
<dbReference type="PANTHER" id="PTHR43065">
    <property type="entry name" value="SENSOR HISTIDINE KINASE"/>
    <property type="match status" value="1"/>
</dbReference>
<organism evidence="12 13">
    <name type="scientific">Bradyrhizobium nanningense</name>
    <dbReference type="NCBI Taxonomy" id="1325118"/>
    <lineage>
        <taxon>Bacteria</taxon>
        <taxon>Pseudomonadati</taxon>
        <taxon>Pseudomonadota</taxon>
        <taxon>Alphaproteobacteria</taxon>
        <taxon>Hyphomicrobiales</taxon>
        <taxon>Nitrobacteraceae</taxon>
        <taxon>Bradyrhizobium</taxon>
    </lineage>
</organism>
<dbReference type="OrthoDB" id="8169077at2"/>
<feature type="transmembrane region" description="Helical" evidence="8">
    <location>
        <begin position="6"/>
        <end position="24"/>
    </location>
</feature>
<reference evidence="12 13" key="1">
    <citation type="submission" date="2015-04" db="EMBL/GenBank/DDBJ databases">
        <title>Comparative genomics of rhizobia nodulating Arachis hypogaea in China.</title>
        <authorList>
            <person name="Li Y."/>
        </authorList>
    </citation>
    <scope>NUCLEOTIDE SEQUENCE [LARGE SCALE GENOMIC DNA]</scope>
    <source>
        <strain evidence="12 13">CCBAU 51757</strain>
    </source>
</reference>
<dbReference type="Proteomes" id="UP000289546">
    <property type="component" value="Unassembled WGS sequence"/>
</dbReference>
<dbReference type="SUPFAM" id="SSF47384">
    <property type="entry name" value="Homodimeric domain of signal transducing histidine kinase"/>
    <property type="match status" value="1"/>
</dbReference>
<comment type="caution">
    <text evidence="12">The sequence shown here is derived from an EMBL/GenBank/DDBJ whole genome shotgun (WGS) entry which is preliminary data.</text>
</comment>
<feature type="transmembrane region" description="Helical" evidence="8">
    <location>
        <begin position="283"/>
        <end position="304"/>
    </location>
</feature>
<dbReference type="CDD" id="cd00082">
    <property type="entry name" value="HisKA"/>
    <property type="match status" value="1"/>
</dbReference>
<dbReference type="SUPFAM" id="SSF52172">
    <property type="entry name" value="CheY-like"/>
    <property type="match status" value="1"/>
</dbReference>
<comment type="catalytic activity">
    <reaction evidence="1">
        <text>ATP + protein L-histidine = ADP + protein N-phospho-L-histidine.</text>
        <dbReference type="EC" id="2.7.13.3"/>
    </reaction>
</comment>
<evidence type="ECO:0000259" key="10">
    <source>
        <dbReference type="PROSITE" id="PS50110"/>
    </source>
</evidence>
<dbReference type="InterPro" id="IPR003661">
    <property type="entry name" value="HisK_dim/P_dom"/>
</dbReference>